<keyword evidence="3" id="KW-1185">Reference proteome</keyword>
<evidence type="ECO:0000256" key="1">
    <source>
        <dbReference type="SAM" id="MobiDB-lite"/>
    </source>
</evidence>
<feature type="compositionally biased region" description="Basic and acidic residues" evidence="1">
    <location>
        <begin position="280"/>
        <end position="304"/>
    </location>
</feature>
<evidence type="ECO:0000313" key="3">
    <source>
        <dbReference type="Proteomes" id="UP000646827"/>
    </source>
</evidence>
<evidence type="ECO:0000313" key="2">
    <source>
        <dbReference type="EMBL" id="KAG2223445.1"/>
    </source>
</evidence>
<proteinExistence type="predicted"/>
<feature type="region of interest" description="Disordered" evidence="1">
    <location>
        <begin position="70"/>
        <end position="304"/>
    </location>
</feature>
<feature type="compositionally biased region" description="Basic and acidic residues" evidence="1">
    <location>
        <begin position="89"/>
        <end position="100"/>
    </location>
</feature>
<dbReference type="AlphaFoldDB" id="A0A8H7VK23"/>
<feature type="compositionally biased region" description="Polar residues" evidence="1">
    <location>
        <begin position="171"/>
        <end position="187"/>
    </location>
</feature>
<dbReference type="EMBL" id="JAEPRB010000061">
    <property type="protein sequence ID" value="KAG2223445.1"/>
    <property type="molecule type" value="Genomic_DNA"/>
</dbReference>
<organism evidence="2 3">
    <name type="scientific">Circinella minor</name>
    <dbReference type="NCBI Taxonomy" id="1195481"/>
    <lineage>
        <taxon>Eukaryota</taxon>
        <taxon>Fungi</taxon>
        <taxon>Fungi incertae sedis</taxon>
        <taxon>Mucoromycota</taxon>
        <taxon>Mucoromycotina</taxon>
        <taxon>Mucoromycetes</taxon>
        <taxon>Mucorales</taxon>
        <taxon>Lichtheimiaceae</taxon>
        <taxon>Circinella</taxon>
    </lineage>
</organism>
<feature type="compositionally biased region" description="Basic and acidic residues" evidence="1">
    <location>
        <begin position="245"/>
        <end position="273"/>
    </location>
</feature>
<feature type="compositionally biased region" description="Basic residues" evidence="1">
    <location>
        <begin position="76"/>
        <end position="88"/>
    </location>
</feature>
<gene>
    <name evidence="2" type="ORF">INT45_001751</name>
</gene>
<protein>
    <submittedName>
        <fullName evidence="2">Uncharacterized protein</fullName>
    </submittedName>
</protein>
<dbReference type="OrthoDB" id="10560526at2759"/>
<sequence length="304" mass="34571">MKRASNRLRNRSPQNFIDLETFDHTRRSNRLRNRSPDQVIDLETFERTRRQVKRQERQRQAAAITTTTTTLTTTKKQVKKVQSKQSKGKKIDTSTKDQQKAEASSSKSDKPSDEQENKEQENQPVRTMSPPKSPDTLTPKGDLNITEDVTSPECYIEGKNNNEQPEAPSTVEPQSQVSEEQNPSNPIVTKKRLRTEMEEPEVLQASSPASSSAARQQTSQEPDRASNVVDDDKGNRFSKRIKAKKEHDVTTEHDDLSPNVPKTDDDVKSKDSPSEESDEEVKHKQDEQDEQKEASEEKQSLMQA</sequence>
<feature type="compositionally biased region" description="Low complexity" evidence="1">
    <location>
        <begin position="204"/>
        <end position="220"/>
    </location>
</feature>
<name>A0A8H7VK23_9FUNG</name>
<dbReference type="Proteomes" id="UP000646827">
    <property type="component" value="Unassembled WGS sequence"/>
</dbReference>
<accession>A0A8H7VK23</accession>
<comment type="caution">
    <text evidence="2">The sequence shown here is derived from an EMBL/GenBank/DDBJ whole genome shotgun (WGS) entry which is preliminary data.</text>
</comment>
<feature type="compositionally biased region" description="Basic and acidic residues" evidence="1">
    <location>
        <begin position="107"/>
        <end position="121"/>
    </location>
</feature>
<reference evidence="2 3" key="1">
    <citation type="submission" date="2020-12" db="EMBL/GenBank/DDBJ databases">
        <title>Metabolic potential, ecology and presence of endohyphal bacteria is reflected in genomic diversity of Mucoromycotina.</title>
        <authorList>
            <person name="Muszewska A."/>
            <person name="Okrasinska A."/>
            <person name="Steczkiewicz K."/>
            <person name="Drgas O."/>
            <person name="Orlowska M."/>
            <person name="Perlinska-Lenart U."/>
            <person name="Aleksandrzak-Piekarczyk T."/>
            <person name="Szatraj K."/>
            <person name="Zielenkiewicz U."/>
            <person name="Pilsyk S."/>
            <person name="Malc E."/>
            <person name="Mieczkowski P."/>
            <person name="Kruszewska J.S."/>
            <person name="Biernat P."/>
            <person name="Pawlowska J."/>
        </authorList>
    </citation>
    <scope>NUCLEOTIDE SEQUENCE [LARGE SCALE GENOMIC DNA]</scope>
    <source>
        <strain evidence="2 3">CBS 142.35</strain>
    </source>
</reference>